<dbReference type="GO" id="GO:0008984">
    <property type="term" value="F:protein-glutamate methylesterase activity"/>
    <property type="evidence" value="ECO:0007669"/>
    <property type="project" value="UniProtKB-EC"/>
</dbReference>
<keyword evidence="7" id="KW-1185">Reference proteome</keyword>
<gene>
    <name evidence="6" type="ORF">CF165_39755</name>
</gene>
<dbReference type="GO" id="GO:0005737">
    <property type="term" value="C:cytoplasm"/>
    <property type="evidence" value="ECO:0007669"/>
    <property type="project" value="InterPro"/>
</dbReference>
<dbReference type="OrthoDB" id="9791760at2"/>
<evidence type="ECO:0000256" key="4">
    <source>
        <dbReference type="PROSITE-ProRule" id="PRU00050"/>
    </source>
</evidence>
<feature type="active site" evidence="4">
    <location>
        <position position="133"/>
    </location>
</feature>
<evidence type="ECO:0000313" key="6">
    <source>
        <dbReference type="EMBL" id="OXM61184.1"/>
    </source>
</evidence>
<feature type="domain" description="CheB-type methylesterase" evidence="5">
    <location>
        <begin position="2"/>
        <end position="184"/>
    </location>
</feature>
<dbReference type="SUPFAM" id="SSF52738">
    <property type="entry name" value="Methylesterase CheB, C-terminal domain"/>
    <property type="match status" value="1"/>
</dbReference>
<sequence>MTVRPRDVVVAGASAGGVEALRAMVAQLPHDLPAAVLVALHMPSGGTSALPAILDRAGPLPAQAARNGEPLEHGRVYVARPDHHLLVSDGTVALSHGPTENGHRPAINALFRSAAVARGAAVTGVLLSGVLDDGVAGLQAIAGRGGRVVIQDPRDALYPSMPEHALQALTPDHVVAAAGIGEVLAKLTLEQAETASEPAPESLRWENEIASARRFGEGMSPLGGPSEFACPDCHGVLADIDHGVRYRCRVGHAWTAEALVAAQGDAVEHALWTGMRALEEKASLCRRLAALAWERRSDQIAERYEAQARETIEAAEVLRRQVLDRG</sequence>
<dbReference type="EC" id="3.1.1.61" evidence="2"/>
<evidence type="ECO:0000259" key="5">
    <source>
        <dbReference type="PROSITE" id="PS50122"/>
    </source>
</evidence>
<dbReference type="Gene3D" id="3.40.50.180">
    <property type="entry name" value="Methylesterase CheB, C-terminal domain"/>
    <property type="match status" value="1"/>
</dbReference>
<evidence type="ECO:0000256" key="2">
    <source>
        <dbReference type="ARBA" id="ARBA00039140"/>
    </source>
</evidence>
<keyword evidence="4" id="KW-0145">Chemotaxis</keyword>
<name>A0A229SQY6_9PSEU</name>
<accession>A0A229SQY6</accession>
<evidence type="ECO:0000313" key="7">
    <source>
        <dbReference type="Proteomes" id="UP000215199"/>
    </source>
</evidence>
<dbReference type="InterPro" id="IPR011247">
    <property type="entry name" value="Chemotax_prot-Glu_Me-esterase"/>
</dbReference>
<feature type="active site" evidence="4">
    <location>
        <position position="14"/>
    </location>
</feature>
<dbReference type="EMBL" id="NMUL01000049">
    <property type="protein sequence ID" value="OXM61184.1"/>
    <property type="molecule type" value="Genomic_DNA"/>
</dbReference>
<comment type="catalytic activity">
    <reaction evidence="3">
        <text>[protein]-L-glutamate 5-O-methyl ester + H2O = L-glutamyl-[protein] + methanol + H(+)</text>
        <dbReference type="Rhea" id="RHEA:23236"/>
        <dbReference type="Rhea" id="RHEA-COMP:10208"/>
        <dbReference type="Rhea" id="RHEA-COMP:10311"/>
        <dbReference type="ChEBI" id="CHEBI:15377"/>
        <dbReference type="ChEBI" id="CHEBI:15378"/>
        <dbReference type="ChEBI" id="CHEBI:17790"/>
        <dbReference type="ChEBI" id="CHEBI:29973"/>
        <dbReference type="ChEBI" id="CHEBI:82795"/>
        <dbReference type="EC" id="3.1.1.61"/>
    </reaction>
</comment>
<evidence type="ECO:0000256" key="3">
    <source>
        <dbReference type="ARBA" id="ARBA00048267"/>
    </source>
</evidence>
<dbReference type="PANTHER" id="PTHR42872:SF6">
    <property type="entry name" value="PROTEIN-GLUTAMATE METHYLESTERASE_PROTEIN-GLUTAMINE GLUTAMINASE"/>
    <property type="match status" value="1"/>
</dbReference>
<dbReference type="PANTHER" id="PTHR42872">
    <property type="entry name" value="PROTEIN-GLUTAMATE METHYLESTERASE/PROTEIN-GLUTAMINE GLUTAMINASE"/>
    <property type="match status" value="1"/>
</dbReference>
<evidence type="ECO:0000256" key="1">
    <source>
        <dbReference type="ARBA" id="ARBA00022801"/>
    </source>
</evidence>
<feature type="active site" evidence="4">
    <location>
        <position position="41"/>
    </location>
</feature>
<dbReference type="Pfam" id="PF01339">
    <property type="entry name" value="CheB_methylest"/>
    <property type="match status" value="1"/>
</dbReference>
<keyword evidence="1 4" id="KW-0378">Hydrolase</keyword>
<protein>
    <recommendedName>
        <fullName evidence="2">protein-glutamate methylesterase</fullName>
        <ecNumber evidence="2">3.1.1.61</ecNumber>
    </recommendedName>
</protein>
<dbReference type="AlphaFoldDB" id="A0A229SQY6"/>
<dbReference type="InterPro" id="IPR035909">
    <property type="entry name" value="CheB_C"/>
</dbReference>
<dbReference type="RefSeq" id="WP_093952743.1">
    <property type="nucleotide sequence ID" value="NZ_NMUL01000049.1"/>
</dbReference>
<dbReference type="Proteomes" id="UP000215199">
    <property type="component" value="Unassembled WGS sequence"/>
</dbReference>
<dbReference type="InterPro" id="IPR000673">
    <property type="entry name" value="Sig_transdc_resp-reg_Me-estase"/>
</dbReference>
<comment type="caution">
    <text evidence="6">The sequence shown here is derived from an EMBL/GenBank/DDBJ whole genome shotgun (WGS) entry which is preliminary data.</text>
</comment>
<reference evidence="7" key="1">
    <citation type="submission" date="2017-07" db="EMBL/GenBank/DDBJ databases">
        <title>Comparative genome mining reveals phylogenetic distribution patterns of secondary metabolites in Amycolatopsis.</title>
        <authorList>
            <person name="Adamek M."/>
            <person name="Alanjary M."/>
            <person name="Sales-Ortells H."/>
            <person name="Goodfellow M."/>
            <person name="Bull A.T."/>
            <person name="Kalinowski J."/>
            <person name="Ziemert N."/>
        </authorList>
    </citation>
    <scope>NUCLEOTIDE SEQUENCE [LARGE SCALE GENOMIC DNA]</scope>
    <source>
        <strain evidence="7">H5</strain>
    </source>
</reference>
<dbReference type="GO" id="GO:0006935">
    <property type="term" value="P:chemotaxis"/>
    <property type="evidence" value="ECO:0007669"/>
    <property type="project" value="UniProtKB-UniRule"/>
</dbReference>
<dbReference type="CDD" id="cd16433">
    <property type="entry name" value="CheB"/>
    <property type="match status" value="1"/>
</dbReference>
<proteinExistence type="predicted"/>
<dbReference type="PROSITE" id="PS50122">
    <property type="entry name" value="CHEB"/>
    <property type="match status" value="1"/>
</dbReference>
<dbReference type="GO" id="GO:0000156">
    <property type="term" value="F:phosphorelay response regulator activity"/>
    <property type="evidence" value="ECO:0007669"/>
    <property type="project" value="InterPro"/>
</dbReference>
<dbReference type="PIRSF" id="PIRSF036461">
    <property type="entry name" value="Chmtx_methlestr"/>
    <property type="match status" value="1"/>
</dbReference>
<organism evidence="6 7">
    <name type="scientific">Amycolatopsis vastitatis</name>
    <dbReference type="NCBI Taxonomy" id="1905142"/>
    <lineage>
        <taxon>Bacteria</taxon>
        <taxon>Bacillati</taxon>
        <taxon>Actinomycetota</taxon>
        <taxon>Actinomycetes</taxon>
        <taxon>Pseudonocardiales</taxon>
        <taxon>Pseudonocardiaceae</taxon>
        <taxon>Amycolatopsis</taxon>
    </lineage>
</organism>